<keyword evidence="4" id="KW-0143">Chaperone</keyword>
<dbReference type="Proteomes" id="UP000194236">
    <property type="component" value="Unassembled WGS sequence"/>
</dbReference>
<comment type="caution">
    <text evidence="6">The sequence shown here is derived from an EMBL/GenBank/DDBJ whole genome shotgun (WGS) entry which is preliminary data.</text>
</comment>
<protein>
    <recommendedName>
        <fullName evidence="5">Hypoxia up-regulated protein 1</fullName>
    </recommendedName>
</protein>
<dbReference type="EMBL" id="MUJZ01005534">
    <property type="protein sequence ID" value="OTF83033.1"/>
    <property type="molecule type" value="Genomic_DNA"/>
</dbReference>
<dbReference type="PANTHER" id="PTHR45639">
    <property type="entry name" value="HSC70CB, ISOFORM G-RELATED"/>
    <property type="match status" value="1"/>
</dbReference>
<evidence type="ECO:0000256" key="4">
    <source>
        <dbReference type="ARBA" id="ARBA00023186"/>
    </source>
</evidence>
<evidence type="ECO:0000256" key="3">
    <source>
        <dbReference type="ARBA" id="ARBA00022840"/>
    </source>
</evidence>
<evidence type="ECO:0000256" key="5">
    <source>
        <dbReference type="ARBA" id="ARBA00040503"/>
    </source>
</evidence>
<proteinExistence type="inferred from homology"/>
<keyword evidence="2" id="KW-0547">Nucleotide-binding</keyword>
<dbReference type="InterPro" id="IPR029047">
    <property type="entry name" value="HSP70_peptide-bd_sf"/>
</dbReference>
<dbReference type="GO" id="GO:0030968">
    <property type="term" value="P:endoplasmic reticulum unfolded protein response"/>
    <property type="evidence" value="ECO:0007669"/>
    <property type="project" value="TreeGrafter"/>
</dbReference>
<organism evidence="6 7">
    <name type="scientific">Euroglyphus maynei</name>
    <name type="common">Mayne's house dust mite</name>
    <dbReference type="NCBI Taxonomy" id="6958"/>
    <lineage>
        <taxon>Eukaryota</taxon>
        <taxon>Metazoa</taxon>
        <taxon>Ecdysozoa</taxon>
        <taxon>Arthropoda</taxon>
        <taxon>Chelicerata</taxon>
        <taxon>Arachnida</taxon>
        <taxon>Acari</taxon>
        <taxon>Acariformes</taxon>
        <taxon>Sarcoptiformes</taxon>
        <taxon>Astigmata</taxon>
        <taxon>Psoroptidia</taxon>
        <taxon>Analgoidea</taxon>
        <taxon>Pyroglyphidae</taxon>
        <taxon>Pyroglyphinae</taxon>
        <taxon>Euroglyphus</taxon>
    </lineage>
</organism>
<gene>
    <name evidence="6" type="ORF">BLA29_010693</name>
</gene>
<sequence>DFERESDQKDKKIVSRTLFARGNTFPQKKVITFNKNRDDFEFKVNYVEPNVPQDSQLNIMKVSLTNVAEIFDKYAINSSVESKGIKVHFRMDESGILKLESSEASFEVEYEEIIEKDNYEQISNLVGDAISKFGSKLSSLFSGNEVSHI</sequence>
<comment type="similarity">
    <text evidence="1">Belongs to the heat shock protein 70 family.</text>
</comment>
<evidence type="ECO:0000313" key="7">
    <source>
        <dbReference type="Proteomes" id="UP000194236"/>
    </source>
</evidence>
<keyword evidence="3" id="KW-0067">ATP-binding</keyword>
<name>A0A1Y3BTB2_EURMA</name>
<dbReference type="GO" id="GO:0034663">
    <property type="term" value="C:endoplasmic reticulum chaperone complex"/>
    <property type="evidence" value="ECO:0007669"/>
    <property type="project" value="TreeGrafter"/>
</dbReference>
<dbReference type="AlphaFoldDB" id="A0A1Y3BTB2"/>
<dbReference type="OrthoDB" id="10262720at2759"/>
<keyword evidence="7" id="KW-1185">Reference proteome</keyword>
<dbReference type="InterPro" id="IPR013126">
    <property type="entry name" value="Hsp_70_fam"/>
</dbReference>
<evidence type="ECO:0000256" key="1">
    <source>
        <dbReference type="ARBA" id="ARBA00007381"/>
    </source>
</evidence>
<dbReference type="Gene3D" id="2.60.34.10">
    <property type="entry name" value="Substrate Binding Domain Of DNAk, Chain A, domain 1"/>
    <property type="match status" value="1"/>
</dbReference>
<dbReference type="GO" id="GO:0140662">
    <property type="term" value="F:ATP-dependent protein folding chaperone"/>
    <property type="evidence" value="ECO:0007669"/>
    <property type="project" value="InterPro"/>
</dbReference>
<accession>A0A1Y3BTB2</accession>
<feature type="non-terminal residue" evidence="6">
    <location>
        <position position="1"/>
    </location>
</feature>
<dbReference type="PANTHER" id="PTHR45639:SF3">
    <property type="entry name" value="HYPOXIA UP-REGULATED PROTEIN 1"/>
    <property type="match status" value="1"/>
</dbReference>
<evidence type="ECO:0000313" key="6">
    <source>
        <dbReference type="EMBL" id="OTF83033.1"/>
    </source>
</evidence>
<reference evidence="6 7" key="1">
    <citation type="submission" date="2017-03" db="EMBL/GenBank/DDBJ databases">
        <title>Genome Survey of Euroglyphus maynei.</title>
        <authorList>
            <person name="Arlian L.G."/>
            <person name="Morgan M.S."/>
            <person name="Rider S.D."/>
        </authorList>
    </citation>
    <scope>NUCLEOTIDE SEQUENCE [LARGE SCALE GENOMIC DNA]</scope>
    <source>
        <strain evidence="6">Arlian Lab</strain>
        <tissue evidence="6">Whole body</tissue>
    </source>
</reference>
<evidence type="ECO:0000256" key="2">
    <source>
        <dbReference type="ARBA" id="ARBA00022741"/>
    </source>
</evidence>
<dbReference type="GO" id="GO:0005524">
    <property type="term" value="F:ATP binding"/>
    <property type="evidence" value="ECO:0007669"/>
    <property type="project" value="UniProtKB-KW"/>
</dbReference>